<comment type="caution">
    <text evidence="5">The sequence shown here is derived from an EMBL/GenBank/DDBJ whole genome shotgun (WGS) entry which is preliminary data.</text>
</comment>
<feature type="domain" description="HipA-like C-terminal" evidence="4">
    <location>
        <begin position="163"/>
        <end position="374"/>
    </location>
</feature>
<dbReference type="EMBL" id="QKSB01000002">
    <property type="protein sequence ID" value="PZE18242.1"/>
    <property type="molecule type" value="Genomic_DNA"/>
</dbReference>
<comment type="similarity">
    <text evidence="1">Belongs to the HipA Ser/Thr kinase family.</text>
</comment>
<sequence length="401" mass="45133">MGELVSERLKGKEIFSFEYDNDWLQSNNGQLLDPELQLYAGKQHLTGDKTNFGLFLDSSPDRWGSLLMRRREAALARKEERTEQKLFATDYLLGVFDGHRMGALRFKLDKLGPFLNDNKAQASPPWTTLAELENISLKLEQDDIIDDPEYLKWLSMLVAPGASLGGARPKASIVAKDGSLWIAKFPSKNDEGDTGGWEIVTHELAIAAGIKMAESKAQKFSSNYHTFLTKRFDRKPDGTRIHFASAMTMLGYTDGDDHEKGISYLELAEFISENGANVNGDLEELWRRIVFSICVSNTDDHLRNHGFILSEEGWLLSPAYDINPVETASGLKLNISANDNSLDLDLTMEVHQFFRLTEEKANEIKKTVINSVKNWRSLANKYGISRAEQELKALAFKAIGY</sequence>
<dbReference type="AlphaFoldDB" id="A0A2W1NRJ1"/>
<dbReference type="PANTHER" id="PTHR37419:SF8">
    <property type="entry name" value="TOXIN YJJJ"/>
    <property type="match status" value="1"/>
</dbReference>
<evidence type="ECO:0000313" key="5">
    <source>
        <dbReference type="EMBL" id="PZE18242.1"/>
    </source>
</evidence>
<dbReference type="Gene3D" id="1.10.1070.20">
    <property type="match status" value="1"/>
</dbReference>
<evidence type="ECO:0000256" key="2">
    <source>
        <dbReference type="ARBA" id="ARBA00022679"/>
    </source>
</evidence>
<gene>
    <name evidence="5" type="ORF">DNU06_05160</name>
</gene>
<proteinExistence type="inferred from homology"/>
<dbReference type="GO" id="GO:0005829">
    <property type="term" value="C:cytosol"/>
    <property type="evidence" value="ECO:0007669"/>
    <property type="project" value="TreeGrafter"/>
</dbReference>
<dbReference type="InterPro" id="IPR052028">
    <property type="entry name" value="HipA_Ser/Thr_kinase"/>
</dbReference>
<protein>
    <submittedName>
        <fullName evidence="5">Type II toxin-antitoxin system HipA family toxin</fullName>
    </submittedName>
</protein>
<dbReference type="GO" id="GO:0004674">
    <property type="term" value="F:protein serine/threonine kinase activity"/>
    <property type="evidence" value="ECO:0007669"/>
    <property type="project" value="TreeGrafter"/>
</dbReference>
<dbReference type="OrthoDB" id="9805913at2"/>
<evidence type="ECO:0000313" key="6">
    <source>
        <dbReference type="Proteomes" id="UP000249248"/>
    </source>
</evidence>
<dbReference type="InterPro" id="IPR012893">
    <property type="entry name" value="HipA-like_C"/>
</dbReference>
<evidence type="ECO:0000256" key="1">
    <source>
        <dbReference type="ARBA" id="ARBA00010164"/>
    </source>
</evidence>
<reference evidence="5 6" key="1">
    <citation type="submission" date="2018-06" db="EMBL/GenBank/DDBJ databases">
        <title>The draft genome sequence of Crocinitomix sp. SM1701.</title>
        <authorList>
            <person name="Zhang X."/>
        </authorList>
    </citation>
    <scope>NUCLEOTIDE SEQUENCE [LARGE SCALE GENOMIC DNA]</scope>
    <source>
        <strain evidence="5 6">SM1701</strain>
    </source>
</reference>
<name>A0A2W1NRJ1_9FLAO</name>
<keyword evidence="3" id="KW-0418">Kinase</keyword>
<dbReference type="Pfam" id="PF07804">
    <property type="entry name" value="HipA_C"/>
    <property type="match status" value="1"/>
</dbReference>
<dbReference type="Proteomes" id="UP000249248">
    <property type="component" value="Unassembled WGS sequence"/>
</dbReference>
<accession>A0A2W1NRJ1</accession>
<dbReference type="PANTHER" id="PTHR37419">
    <property type="entry name" value="SERINE/THREONINE-PROTEIN KINASE TOXIN HIPA"/>
    <property type="match status" value="1"/>
</dbReference>
<keyword evidence="6" id="KW-1185">Reference proteome</keyword>
<keyword evidence="2" id="KW-0808">Transferase</keyword>
<evidence type="ECO:0000259" key="4">
    <source>
        <dbReference type="Pfam" id="PF07804"/>
    </source>
</evidence>
<evidence type="ECO:0000256" key="3">
    <source>
        <dbReference type="ARBA" id="ARBA00022777"/>
    </source>
</evidence>
<organism evidence="5 6">
    <name type="scientific">Putridiphycobacter roseus</name>
    <dbReference type="NCBI Taxonomy" id="2219161"/>
    <lineage>
        <taxon>Bacteria</taxon>
        <taxon>Pseudomonadati</taxon>
        <taxon>Bacteroidota</taxon>
        <taxon>Flavobacteriia</taxon>
        <taxon>Flavobacteriales</taxon>
        <taxon>Crocinitomicaceae</taxon>
        <taxon>Putridiphycobacter</taxon>
    </lineage>
</organism>